<dbReference type="EMBL" id="MKIP01000018">
    <property type="protein sequence ID" value="OLP62712.1"/>
    <property type="molecule type" value="Genomic_DNA"/>
</dbReference>
<comment type="caution">
    <text evidence="1">The sequence shown here is derived from an EMBL/GenBank/DDBJ whole genome shotgun (WGS) entry which is preliminary data.</text>
</comment>
<dbReference type="RefSeq" id="WP_075625330.1">
    <property type="nucleotide sequence ID" value="NZ_FOAM01000036.1"/>
</dbReference>
<proteinExistence type="predicted"/>
<evidence type="ECO:0008006" key="3">
    <source>
        <dbReference type="Google" id="ProtNLM"/>
    </source>
</evidence>
<sequence length="189" mass="20443">MTELGQPIPKAPLTANGTPLVDDALDAIDKRDDAARADIEALDKEARRDDLRKTESEAGFGDRAAIDRANALTVIDGNGDASGENARREADLAALREELANIATTLGRLSKAAINRAGEKVGEAGTVVRDKAKERPYMAGALVGLASLAVYLVARPPRHVGAQLQSTSKDLFHRLAEMEPRNFRRRSWF</sequence>
<keyword evidence="2" id="KW-1185">Reference proteome</keyword>
<accession>A0A1Q9B3T0</accession>
<gene>
    <name evidence="1" type="ORF">BJF93_21965</name>
</gene>
<evidence type="ECO:0000313" key="1">
    <source>
        <dbReference type="EMBL" id="OLP62712.1"/>
    </source>
</evidence>
<dbReference type="AlphaFoldDB" id="A0A1Q9B3T0"/>
<reference evidence="1 2" key="1">
    <citation type="submission" date="2016-09" db="EMBL/GenBank/DDBJ databases">
        <title>Rhizobium sp. nov., a novel species isolated from the rice rhizosphere.</title>
        <authorList>
            <person name="Zhao J."/>
            <person name="Zhang X."/>
        </authorList>
    </citation>
    <scope>NUCLEOTIDE SEQUENCE [LARGE SCALE GENOMIC DNA]</scope>
    <source>
        <strain evidence="1 2">1.7048</strain>
    </source>
</reference>
<organism evidence="1 2">
    <name type="scientific">Xaviernesmea oryzae</name>
    <dbReference type="NCBI Taxonomy" id="464029"/>
    <lineage>
        <taxon>Bacteria</taxon>
        <taxon>Pseudomonadati</taxon>
        <taxon>Pseudomonadota</taxon>
        <taxon>Alphaproteobacteria</taxon>
        <taxon>Hyphomicrobiales</taxon>
        <taxon>Rhizobiaceae</taxon>
        <taxon>Rhizobium/Agrobacterium group</taxon>
        <taxon>Xaviernesmea</taxon>
    </lineage>
</organism>
<name>A0A1Q9B3T0_9HYPH</name>
<evidence type="ECO:0000313" key="2">
    <source>
        <dbReference type="Proteomes" id="UP000186364"/>
    </source>
</evidence>
<protein>
    <recommendedName>
        <fullName evidence="3">DUF3618 domain-containing protein</fullName>
    </recommendedName>
</protein>
<dbReference type="OrthoDB" id="9990992at2"/>
<dbReference type="Proteomes" id="UP000186364">
    <property type="component" value="Unassembled WGS sequence"/>
</dbReference>